<protein>
    <submittedName>
        <fullName evidence="7">Uncharacterized protein</fullName>
    </submittedName>
</protein>
<feature type="signal peptide" evidence="6">
    <location>
        <begin position="1"/>
        <end position="19"/>
    </location>
</feature>
<dbReference type="EMBL" id="CACVKT020001766">
    <property type="protein sequence ID" value="CAC5371594.1"/>
    <property type="molecule type" value="Genomic_DNA"/>
</dbReference>
<keyword evidence="5" id="KW-0325">Glycoprotein</keyword>
<gene>
    <name evidence="7" type="ORF">MCOR_9995</name>
</gene>
<keyword evidence="4" id="KW-0472">Membrane</keyword>
<evidence type="ECO:0000256" key="6">
    <source>
        <dbReference type="SAM" id="SignalP"/>
    </source>
</evidence>
<comment type="subcellular location">
    <subcellularLocation>
        <location evidence="1">Membrane</location>
        <topology evidence="1">Single-pass type I membrane protein</topology>
    </subcellularLocation>
</comment>
<dbReference type="InterPro" id="IPR031283">
    <property type="entry name" value="AMIGO"/>
</dbReference>
<dbReference type="AlphaFoldDB" id="A0A6J8ATB2"/>
<evidence type="ECO:0000256" key="4">
    <source>
        <dbReference type="ARBA" id="ARBA00023136"/>
    </source>
</evidence>
<keyword evidence="3" id="KW-1133">Transmembrane helix</keyword>
<reference evidence="7 8" key="1">
    <citation type="submission" date="2020-06" db="EMBL/GenBank/DDBJ databases">
        <authorList>
            <person name="Li R."/>
            <person name="Bekaert M."/>
        </authorList>
    </citation>
    <scope>NUCLEOTIDE SEQUENCE [LARGE SCALE GENOMIC DNA]</scope>
    <source>
        <strain evidence="8">wild</strain>
    </source>
</reference>
<dbReference type="Proteomes" id="UP000507470">
    <property type="component" value="Unassembled WGS sequence"/>
</dbReference>
<dbReference type="Gene3D" id="3.80.10.10">
    <property type="entry name" value="Ribonuclease Inhibitor"/>
    <property type="match status" value="1"/>
</dbReference>
<dbReference type="OrthoDB" id="6122461at2759"/>
<evidence type="ECO:0000256" key="5">
    <source>
        <dbReference type="ARBA" id="ARBA00023180"/>
    </source>
</evidence>
<proteinExistence type="predicted"/>
<evidence type="ECO:0000256" key="1">
    <source>
        <dbReference type="ARBA" id="ARBA00004479"/>
    </source>
</evidence>
<dbReference type="InterPro" id="IPR032675">
    <property type="entry name" value="LRR_dom_sf"/>
</dbReference>
<dbReference type="PANTHER" id="PTHR24368:SF210">
    <property type="entry name" value="SURFACE ANTIGEN BSPA-LIKE"/>
    <property type="match status" value="1"/>
</dbReference>
<keyword evidence="6" id="KW-0732">Signal</keyword>
<organism evidence="7 8">
    <name type="scientific">Mytilus coruscus</name>
    <name type="common">Sea mussel</name>
    <dbReference type="NCBI Taxonomy" id="42192"/>
    <lineage>
        <taxon>Eukaryota</taxon>
        <taxon>Metazoa</taxon>
        <taxon>Spiralia</taxon>
        <taxon>Lophotrochozoa</taxon>
        <taxon>Mollusca</taxon>
        <taxon>Bivalvia</taxon>
        <taxon>Autobranchia</taxon>
        <taxon>Pteriomorphia</taxon>
        <taxon>Mytilida</taxon>
        <taxon>Mytiloidea</taxon>
        <taxon>Mytilidae</taxon>
        <taxon>Mytilinae</taxon>
        <taxon>Mytilus</taxon>
    </lineage>
</organism>
<evidence type="ECO:0000256" key="3">
    <source>
        <dbReference type="ARBA" id="ARBA00022989"/>
    </source>
</evidence>
<sequence length="158" mass="17765">MKLSSLLLVAFLFHSGTNHDCVIINVSDSRADCHNQNLTGIPQDLPIDIEFLDLSENNLGVISNKSFVRYSHLKTLELQNSKIHTLEPEGFDGLNSLENLSLAGNALNISTDGLFILKISKILSTLTPVQIRIHRLKLGICFIQMKHFNDSQNYKLEY</sequence>
<feature type="chain" id="PRO_5026804881" evidence="6">
    <location>
        <begin position="20"/>
        <end position="158"/>
    </location>
</feature>
<evidence type="ECO:0000313" key="8">
    <source>
        <dbReference type="Proteomes" id="UP000507470"/>
    </source>
</evidence>
<dbReference type="Pfam" id="PF13855">
    <property type="entry name" value="LRR_8"/>
    <property type="match status" value="1"/>
</dbReference>
<evidence type="ECO:0000256" key="2">
    <source>
        <dbReference type="ARBA" id="ARBA00022692"/>
    </source>
</evidence>
<evidence type="ECO:0000313" key="7">
    <source>
        <dbReference type="EMBL" id="CAC5371594.1"/>
    </source>
</evidence>
<dbReference type="SUPFAM" id="SSF52058">
    <property type="entry name" value="L domain-like"/>
    <property type="match status" value="1"/>
</dbReference>
<dbReference type="InterPro" id="IPR001611">
    <property type="entry name" value="Leu-rich_rpt"/>
</dbReference>
<keyword evidence="2" id="KW-0812">Transmembrane</keyword>
<dbReference type="GO" id="GO:0016020">
    <property type="term" value="C:membrane"/>
    <property type="evidence" value="ECO:0007669"/>
    <property type="project" value="UniProtKB-SubCell"/>
</dbReference>
<accession>A0A6J8ATB2</accession>
<dbReference type="PANTHER" id="PTHR24368">
    <property type="entry name" value="AMPHOTERIN-INDUCED PROTEIN"/>
    <property type="match status" value="1"/>
</dbReference>
<name>A0A6J8ATB2_MYTCO</name>
<keyword evidence="8" id="KW-1185">Reference proteome</keyword>